<sequence length="111" mass="10883">MSAEGAGFDPVMERGCRPEICSTGPSGRLACGAHPGAGAGAGPGAAIGAGFLGFHPDSPSALPADSVLLGDHVTQAAFDPSLRAGRGWGPEGVSDAGPTRARGGCRESGRR</sequence>
<dbReference type="Proteomes" id="UP000295264">
    <property type="component" value="Unassembled WGS sequence"/>
</dbReference>
<proteinExistence type="predicted"/>
<gene>
    <name evidence="2" type="ORF">DBR06_SOUSAS810204</name>
</gene>
<comment type="caution">
    <text evidence="2">The sequence shown here is derived from an EMBL/GenBank/DDBJ whole genome shotgun (WGS) entry which is preliminary data.</text>
</comment>
<feature type="region of interest" description="Disordered" evidence="1">
    <location>
        <begin position="81"/>
        <end position="111"/>
    </location>
</feature>
<evidence type="ECO:0000256" key="1">
    <source>
        <dbReference type="SAM" id="MobiDB-lite"/>
    </source>
</evidence>
<dbReference type="EMBL" id="QWLN02006797">
    <property type="protein sequence ID" value="TEA36058.1"/>
    <property type="molecule type" value="Genomic_DNA"/>
</dbReference>
<evidence type="ECO:0000313" key="3">
    <source>
        <dbReference type="Proteomes" id="UP000295264"/>
    </source>
</evidence>
<protein>
    <submittedName>
        <fullName evidence="2">Uncharacterized protein</fullName>
    </submittedName>
</protein>
<name>A0A484GKM6_SOUCH</name>
<dbReference type="AlphaFoldDB" id="A0A484GKM6"/>
<keyword evidence="3" id="KW-1185">Reference proteome</keyword>
<evidence type="ECO:0000313" key="2">
    <source>
        <dbReference type="EMBL" id="TEA36058.1"/>
    </source>
</evidence>
<accession>A0A484GKM6</accession>
<reference evidence="2 3" key="1">
    <citation type="journal article" date="2018" name="Genomics">
        <title>Molecular footprints of inshore aquatic adaptation in Indo-Pacific humpback dolphin (Sousa chinensis).</title>
        <authorList>
            <person name="Ming Y."/>
            <person name="Jian J."/>
            <person name="Yu F."/>
            <person name="Yu X."/>
            <person name="Wang J."/>
            <person name="Liu W."/>
        </authorList>
    </citation>
    <scope>NUCLEOTIDE SEQUENCE [LARGE SCALE GENOMIC DNA]</scope>
    <source>
        <strain evidence="2">MY-2018</strain>
        <tissue evidence="2">Skin</tissue>
    </source>
</reference>
<organism evidence="2 3">
    <name type="scientific">Sousa chinensis</name>
    <name type="common">Indo-pacific humpbacked dolphin</name>
    <name type="synonym">Steno chinensis</name>
    <dbReference type="NCBI Taxonomy" id="103600"/>
    <lineage>
        <taxon>Eukaryota</taxon>
        <taxon>Metazoa</taxon>
        <taxon>Chordata</taxon>
        <taxon>Craniata</taxon>
        <taxon>Vertebrata</taxon>
        <taxon>Euteleostomi</taxon>
        <taxon>Mammalia</taxon>
        <taxon>Eutheria</taxon>
        <taxon>Laurasiatheria</taxon>
        <taxon>Artiodactyla</taxon>
        <taxon>Whippomorpha</taxon>
        <taxon>Cetacea</taxon>
        <taxon>Odontoceti</taxon>
        <taxon>Delphinidae</taxon>
        <taxon>Sousa</taxon>
    </lineage>
</organism>